<name>A0A8C4EMW9_DICLA</name>
<feature type="domain" description="K Homology" evidence="22">
    <location>
        <begin position="120"/>
        <end position="191"/>
    </location>
</feature>
<keyword evidence="18" id="KW-0687">Ribonucleoprotein</keyword>
<evidence type="ECO:0000256" key="8">
    <source>
        <dbReference type="ARBA" id="ARBA00022664"/>
    </source>
</evidence>
<feature type="compositionally biased region" description="Basic and acidic residues" evidence="20">
    <location>
        <begin position="254"/>
        <end position="263"/>
    </location>
</feature>
<keyword evidence="8" id="KW-0507">mRNA processing</keyword>
<keyword evidence="15" id="KW-0804">Transcription</keyword>
<evidence type="ECO:0000256" key="15">
    <source>
        <dbReference type="ARBA" id="ARBA00023163"/>
    </source>
</evidence>
<keyword evidence="5" id="KW-0963">Cytoplasm</keyword>
<keyword evidence="9" id="KW-0747">Spliceosome</keyword>
<proteinExistence type="predicted"/>
<evidence type="ECO:0000256" key="13">
    <source>
        <dbReference type="ARBA" id="ARBA00023125"/>
    </source>
</evidence>
<feature type="domain" description="K Homology" evidence="22">
    <location>
        <begin position="338"/>
        <end position="408"/>
    </location>
</feature>
<evidence type="ECO:0000256" key="4">
    <source>
        <dbReference type="ARBA" id="ARBA00022481"/>
    </source>
</evidence>
<dbReference type="GO" id="GO:0005654">
    <property type="term" value="C:nucleoplasm"/>
    <property type="evidence" value="ECO:0007669"/>
    <property type="project" value="UniProtKB-SubCell"/>
</dbReference>
<keyword evidence="4" id="KW-0488">Methylation</keyword>
<feature type="region of interest" description="Disordered" evidence="20">
    <location>
        <begin position="241"/>
        <end position="278"/>
    </location>
</feature>
<keyword evidence="6" id="KW-0678">Repressor</keyword>
<dbReference type="GO" id="GO:0003723">
    <property type="term" value="F:RNA binding"/>
    <property type="evidence" value="ECO:0007669"/>
    <property type="project" value="UniProtKB-UniRule"/>
</dbReference>
<protein>
    <recommendedName>
        <fullName evidence="3">Heterogeneous nuclear ribonucleoprotein K</fullName>
    </recommendedName>
</protein>
<evidence type="ECO:0000256" key="7">
    <source>
        <dbReference type="ARBA" id="ARBA00022553"/>
    </source>
</evidence>
<keyword evidence="13" id="KW-0238">DNA-binding</keyword>
<dbReference type="GO" id="GO:0006397">
    <property type="term" value="P:mRNA processing"/>
    <property type="evidence" value="ECO:0007669"/>
    <property type="project" value="UniProtKB-KW"/>
</dbReference>
<keyword evidence="21" id="KW-0812">Transmembrane</keyword>
<gene>
    <name evidence="23" type="primary">hnrpkl</name>
</gene>
<dbReference type="FunFam" id="3.30.1370.10:FF:000023">
    <property type="entry name" value="Heterogeneous nuclear ribonucleoprotein K, like"/>
    <property type="match status" value="1"/>
</dbReference>
<evidence type="ECO:0000256" key="6">
    <source>
        <dbReference type="ARBA" id="ARBA00022491"/>
    </source>
</evidence>
<dbReference type="PROSITE" id="PS50084">
    <property type="entry name" value="KH_TYPE_1"/>
    <property type="match status" value="3"/>
</dbReference>
<keyword evidence="14" id="KW-0010">Activator</keyword>
<sequence>MEVKIEEQDEDNTFSNTDTNGKRPAEDMDEEQAFKRSRNADEMVELRVLLQSKNAGAVIGKGGKNIKALRTDYNASVSVPDSSGPERILSVNASIDTIGEILLKIIPTLEEYQHYSGIDFDSELRLLIHQSLAGGIIGVKGAKIKELRENTQTTIKLFQECCPHSTDRVVLVGGKPERVIECIKVILELVSEAPIKGRAQPYDPNFYDETYDYGGFTMLFEERGRRPIGGFPIRVRGGFERMPPVRGNRPMPPSRRDYDDMSPRRGPPPPLSRGGRGGSRSSMFVVLFVSHYLLSFSMWSVFLFSLYCFLSNIFKDNNSSWEHFQSGGRGSYSDIGGPVITTQVTIPKDLAGSIIGKGGQRIKQIRHESGASIKIDEPLEGSEDRIITITGTQDQIQNAQYLLQNRHVLL</sequence>
<dbReference type="FunFam" id="3.30.1370.10:FF:000021">
    <property type="entry name" value="Heterogeneous nuclear ribonucleoprotein K, like"/>
    <property type="match status" value="1"/>
</dbReference>
<dbReference type="Gene3D" id="3.30.1370.10">
    <property type="entry name" value="K Homology domain, type 1"/>
    <property type="match status" value="3"/>
</dbReference>
<feature type="region of interest" description="Disordered" evidence="20">
    <location>
        <begin position="1"/>
        <end position="37"/>
    </location>
</feature>
<dbReference type="GO" id="GO:0005681">
    <property type="term" value="C:spliceosomal complex"/>
    <property type="evidence" value="ECO:0007669"/>
    <property type="project" value="UniProtKB-KW"/>
</dbReference>
<evidence type="ECO:0000313" key="23">
    <source>
        <dbReference type="Ensembl" id="ENSDLAP00005021185.1"/>
    </source>
</evidence>
<dbReference type="Pfam" id="PF00013">
    <property type="entry name" value="KH_1"/>
    <property type="match status" value="3"/>
</dbReference>
<dbReference type="InterPro" id="IPR004087">
    <property type="entry name" value="KH_dom"/>
</dbReference>
<dbReference type="Ensembl" id="ENSDLAT00005022685.2">
    <property type="protein sequence ID" value="ENSDLAP00005021185.1"/>
    <property type="gene ID" value="ENSDLAG00005009780.2"/>
</dbReference>
<accession>A0A8C4EMW9</accession>
<keyword evidence="10" id="KW-0677">Repeat</keyword>
<dbReference type="GO" id="GO:0006355">
    <property type="term" value="P:regulation of DNA-templated transcription"/>
    <property type="evidence" value="ECO:0007669"/>
    <property type="project" value="UniProtKB-ARBA"/>
</dbReference>
<feature type="compositionally biased region" description="Basic and acidic residues" evidence="20">
    <location>
        <begin position="20"/>
        <end position="37"/>
    </location>
</feature>
<keyword evidence="24" id="KW-1185">Reference proteome</keyword>
<dbReference type="InterPro" id="IPR036612">
    <property type="entry name" value="KH_dom_type_1_sf"/>
</dbReference>
<dbReference type="CDD" id="cd22434">
    <property type="entry name" value="KH-I_HNRNPK_rpt3"/>
    <property type="match status" value="1"/>
</dbReference>
<dbReference type="Proteomes" id="UP000694389">
    <property type="component" value="Unassembled WGS sequence"/>
</dbReference>
<keyword evidence="7" id="KW-0597">Phosphoprotein</keyword>
<dbReference type="GO" id="GO:0003677">
    <property type="term" value="F:DNA binding"/>
    <property type="evidence" value="ECO:0007669"/>
    <property type="project" value="UniProtKB-KW"/>
</dbReference>
<evidence type="ECO:0000259" key="22">
    <source>
        <dbReference type="SMART" id="SM00322"/>
    </source>
</evidence>
<organism evidence="23 24">
    <name type="scientific">Dicentrarchus labrax</name>
    <name type="common">European seabass</name>
    <name type="synonym">Morone labrax</name>
    <dbReference type="NCBI Taxonomy" id="13489"/>
    <lineage>
        <taxon>Eukaryota</taxon>
        <taxon>Metazoa</taxon>
        <taxon>Chordata</taxon>
        <taxon>Craniata</taxon>
        <taxon>Vertebrata</taxon>
        <taxon>Euteleostomi</taxon>
        <taxon>Actinopterygii</taxon>
        <taxon>Neopterygii</taxon>
        <taxon>Teleostei</taxon>
        <taxon>Neoteleostei</taxon>
        <taxon>Acanthomorphata</taxon>
        <taxon>Eupercaria</taxon>
        <taxon>Moronidae</taxon>
        <taxon>Dicentrarchus</taxon>
    </lineage>
</organism>
<evidence type="ECO:0000256" key="14">
    <source>
        <dbReference type="ARBA" id="ARBA00023159"/>
    </source>
</evidence>
<dbReference type="CDD" id="cd22433">
    <property type="entry name" value="KH-I_HNRNPK_rpt2"/>
    <property type="match status" value="1"/>
</dbReference>
<comment type="subcellular location">
    <subcellularLocation>
        <location evidence="1">Cytoplasm</location>
    </subcellularLocation>
    <subcellularLocation>
        <location evidence="2">Nucleus</location>
        <location evidence="2">Nucleoplasm</location>
    </subcellularLocation>
</comment>
<dbReference type="GO" id="GO:0008380">
    <property type="term" value="P:RNA splicing"/>
    <property type="evidence" value="ECO:0007669"/>
    <property type="project" value="UniProtKB-KW"/>
</dbReference>
<dbReference type="GeneTree" id="ENSGT00940000153434"/>
<evidence type="ECO:0000256" key="12">
    <source>
        <dbReference type="ARBA" id="ARBA00023015"/>
    </source>
</evidence>
<feature type="transmembrane region" description="Helical" evidence="21">
    <location>
        <begin position="283"/>
        <end position="310"/>
    </location>
</feature>
<keyword evidence="21" id="KW-0472">Membrane</keyword>
<keyword evidence="21" id="KW-1133">Transmembrane helix</keyword>
<dbReference type="GO" id="GO:0010629">
    <property type="term" value="P:negative regulation of gene expression"/>
    <property type="evidence" value="ECO:0007669"/>
    <property type="project" value="UniProtKB-ARBA"/>
</dbReference>
<dbReference type="SUPFAM" id="SSF54791">
    <property type="entry name" value="Eukaryotic type KH-domain (KH-domain type I)"/>
    <property type="match status" value="3"/>
</dbReference>
<evidence type="ECO:0000256" key="1">
    <source>
        <dbReference type="ARBA" id="ARBA00004496"/>
    </source>
</evidence>
<dbReference type="FunFam" id="3.30.1370.10:FF:000025">
    <property type="entry name" value="Heterogeneous nuclear ribonucleoprotein K, like"/>
    <property type="match status" value="1"/>
</dbReference>
<evidence type="ECO:0000256" key="18">
    <source>
        <dbReference type="ARBA" id="ARBA00023274"/>
    </source>
</evidence>
<evidence type="ECO:0000256" key="10">
    <source>
        <dbReference type="ARBA" id="ARBA00022737"/>
    </source>
</evidence>
<keyword evidence="11 19" id="KW-0694">RNA-binding</keyword>
<evidence type="ECO:0000256" key="3">
    <source>
        <dbReference type="ARBA" id="ARBA00018447"/>
    </source>
</evidence>
<dbReference type="PANTHER" id="PTHR10288">
    <property type="entry name" value="KH DOMAIN CONTAINING RNA BINDING PROTEIN"/>
    <property type="match status" value="1"/>
</dbReference>
<evidence type="ECO:0000256" key="17">
    <source>
        <dbReference type="ARBA" id="ARBA00023242"/>
    </source>
</evidence>
<dbReference type="SMART" id="SM00322">
    <property type="entry name" value="KH"/>
    <property type="match status" value="3"/>
</dbReference>
<dbReference type="InterPro" id="IPR012987">
    <property type="entry name" value="ROK_N"/>
</dbReference>
<dbReference type="AlphaFoldDB" id="A0A8C4EMW9"/>
<dbReference type="GO" id="GO:0042981">
    <property type="term" value="P:regulation of apoptotic process"/>
    <property type="evidence" value="ECO:0007669"/>
    <property type="project" value="UniProtKB-ARBA"/>
</dbReference>
<dbReference type="CDD" id="cd22432">
    <property type="entry name" value="KH-I_HNRNPK_rpt1"/>
    <property type="match status" value="1"/>
</dbReference>
<feature type="domain" description="K Homology" evidence="22">
    <location>
        <begin position="42"/>
        <end position="110"/>
    </location>
</feature>
<evidence type="ECO:0000256" key="5">
    <source>
        <dbReference type="ARBA" id="ARBA00022490"/>
    </source>
</evidence>
<evidence type="ECO:0000256" key="21">
    <source>
        <dbReference type="SAM" id="Phobius"/>
    </source>
</evidence>
<evidence type="ECO:0000256" key="20">
    <source>
        <dbReference type="SAM" id="MobiDB-lite"/>
    </source>
</evidence>
<dbReference type="Pfam" id="PF08067">
    <property type="entry name" value="ROKNT"/>
    <property type="match status" value="1"/>
</dbReference>
<keyword evidence="16" id="KW-0508">mRNA splicing</keyword>
<evidence type="ECO:0000256" key="19">
    <source>
        <dbReference type="PROSITE-ProRule" id="PRU00117"/>
    </source>
</evidence>
<evidence type="ECO:0000256" key="9">
    <source>
        <dbReference type="ARBA" id="ARBA00022728"/>
    </source>
</evidence>
<evidence type="ECO:0000256" key="11">
    <source>
        <dbReference type="ARBA" id="ARBA00022884"/>
    </source>
</evidence>
<reference evidence="23" key="2">
    <citation type="submission" date="2025-09" db="UniProtKB">
        <authorList>
            <consortium name="Ensembl"/>
        </authorList>
    </citation>
    <scope>IDENTIFICATION</scope>
</reference>
<keyword evidence="12" id="KW-0805">Transcription regulation</keyword>
<reference evidence="23" key="1">
    <citation type="submission" date="2025-08" db="UniProtKB">
        <authorList>
            <consortium name="Ensembl"/>
        </authorList>
    </citation>
    <scope>IDENTIFICATION</scope>
</reference>
<dbReference type="GO" id="GO:0005737">
    <property type="term" value="C:cytoplasm"/>
    <property type="evidence" value="ECO:0007669"/>
    <property type="project" value="UniProtKB-SubCell"/>
</dbReference>
<keyword evidence="17" id="KW-0539">Nucleus</keyword>
<dbReference type="InterPro" id="IPR004088">
    <property type="entry name" value="KH_dom_type_1"/>
</dbReference>
<evidence type="ECO:0000313" key="24">
    <source>
        <dbReference type="Proteomes" id="UP000694389"/>
    </source>
</evidence>
<evidence type="ECO:0000256" key="16">
    <source>
        <dbReference type="ARBA" id="ARBA00023187"/>
    </source>
</evidence>
<evidence type="ECO:0000256" key="2">
    <source>
        <dbReference type="ARBA" id="ARBA00004642"/>
    </source>
</evidence>